<protein>
    <submittedName>
        <fullName evidence="1">Uncharacterized protein</fullName>
    </submittedName>
</protein>
<proteinExistence type="predicted"/>
<dbReference type="EMBL" id="CP015449">
    <property type="protein sequence ID" value="AWH92216.1"/>
    <property type="molecule type" value="Genomic_DNA"/>
</dbReference>
<evidence type="ECO:0000313" key="2">
    <source>
        <dbReference type="Proteomes" id="UP000244928"/>
    </source>
</evidence>
<gene>
    <name evidence="1" type="ORF">A6035_08590</name>
</gene>
<name>A0A2S1R7E6_9ACTN</name>
<reference evidence="1 2" key="1">
    <citation type="submission" date="2016-04" db="EMBL/GenBank/DDBJ databases">
        <title>Complete genome sequence of Dietzia lutea YIM 80766T, a strain isolated from desert soil in Egypt.</title>
        <authorList>
            <person name="Zhao J."/>
            <person name="Hu B."/>
            <person name="Geng S."/>
            <person name="Nie Y."/>
            <person name="Tang Y."/>
        </authorList>
    </citation>
    <scope>NUCLEOTIDE SEQUENCE [LARGE SCALE GENOMIC DNA]</scope>
    <source>
        <strain evidence="1 2">YIM 80766</strain>
    </source>
</reference>
<dbReference type="AlphaFoldDB" id="A0A2S1R7E6"/>
<dbReference type="Proteomes" id="UP000244928">
    <property type="component" value="Chromosome"/>
</dbReference>
<accession>A0A2S1R7E6</accession>
<sequence>MNTSVVLVPGAPALVPELSGTAAADFARQVAEMVRVLRRAAGDASAVRVVGADSGGRSLGDVRSTLARWGADVPVGRPGAPPAPHEAVPDAALIAWWLLDRAEIGLTRAFTGVTGPSPTTPQVGADDLVVVVADGPASLAPRGPVPEDPRGVDLDARLGRWLRDPGGLPDPGADVAEEIGWWSRPAWLVLADLVDSRAAREQLSWAPFGVGYHCGWWS</sequence>
<keyword evidence="2" id="KW-1185">Reference proteome</keyword>
<dbReference type="RefSeq" id="WP_108847463.1">
    <property type="nucleotide sequence ID" value="NZ_CP015449.1"/>
</dbReference>
<dbReference type="KEGG" id="dlu:A6035_08590"/>
<organism evidence="1 2">
    <name type="scientific">Dietzia lutea</name>
    <dbReference type="NCBI Taxonomy" id="546160"/>
    <lineage>
        <taxon>Bacteria</taxon>
        <taxon>Bacillati</taxon>
        <taxon>Actinomycetota</taxon>
        <taxon>Actinomycetes</taxon>
        <taxon>Mycobacteriales</taxon>
        <taxon>Dietziaceae</taxon>
        <taxon>Dietzia</taxon>
    </lineage>
</organism>
<evidence type="ECO:0000313" key="1">
    <source>
        <dbReference type="EMBL" id="AWH92216.1"/>
    </source>
</evidence>